<accession>A0A5D4SR65</accession>
<dbReference type="Pfam" id="PF14398">
    <property type="entry name" value="ATPgrasp_YheCD"/>
    <property type="match status" value="1"/>
</dbReference>
<name>A0A5D4SR65_9BACI</name>
<evidence type="ECO:0000313" key="2">
    <source>
        <dbReference type="Proteomes" id="UP000322524"/>
    </source>
</evidence>
<dbReference type="SUPFAM" id="SSF56059">
    <property type="entry name" value="Glutathione synthetase ATP-binding domain-like"/>
    <property type="match status" value="1"/>
</dbReference>
<evidence type="ECO:0000313" key="1">
    <source>
        <dbReference type="EMBL" id="TYS64632.1"/>
    </source>
</evidence>
<gene>
    <name evidence="1" type="ORF">FZC76_18860</name>
</gene>
<protein>
    <submittedName>
        <fullName evidence="1">YheC/YheD family protein</fullName>
    </submittedName>
</protein>
<sequence>MKALIHVKCRDDLKEHQILVPEEISNVHIESIAFGTHQYACHGISHGGHSLYLSEPLFKKLLVPYEGNIHVFVHEGTLHLGPLIGIFTAGFTSSMIRPIGERSLFFSKLLATERKVGAYMFLFGANHIDWEEGTMEGFMFTEQGWRKRTLPFPHVVYDRLPNRRTEKHRLLAHTREKMQKDYAIPWFNPGFFNKWDIHQKLMIEENIVPYLPETHNNVSIAKMEKLLSKYPFIYLKPTNGSLGLGVYKIIYNREEEAYYARYKNEDFVNKLQRSSSLEALLAHVLKNKDLSSYLIQQGIPLLKVEESFVDFRVHTNKDEHGNWVVSAMAAKLSGKGSITTHANSGGVIKTISEIFTEKDEKEAVISKLSQASLLISNAIDTHMPGFIGEIGFDFGLDKEHKLWMFEANSKPGRSIFYHPKLRNEDILTRKLSIEYAVYLTEHTIKNPEGVFS</sequence>
<dbReference type="OrthoDB" id="7869153at2"/>
<proteinExistence type="predicted"/>
<dbReference type="AlphaFoldDB" id="A0A5D4SR65"/>
<organism evidence="1 2">
    <name type="scientific">Sutcliffiella horikoshii</name>
    <dbReference type="NCBI Taxonomy" id="79883"/>
    <lineage>
        <taxon>Bacteria</taxon>
        <taxon>Bacillati</taxon>
        <taxon>Bacillota</taxon>
        <taxon>Bacilli</taxon>
        <taxon>Bacillales</taxon>
        <taxon>Bacillaceae</taxon>
        <taxon>Sutcliffiella</taxon>
    </lineage>
</organism>
<dbReference type="EMBL" id="VTEV01000008">
    <property type="protein sequence ID" value="TYS64632.1"/>
    <property type="molecule type" value="Genomic_DNA"/>
</dbReference>
<reference evidence="1 2" key="1">
    <citation type="submission" date="2019-08" db="EMBL/GenBank/DDBJ databases">
        <title>Bacillus genomes from the desert of Cuatro Cienegas, Coahuila.</title>
        <authorList>
            <person name="Olmedo-Alvarez G."/>
        </authorList>
    </citation>
    <scope>NUCLEOTIDE SEQUENCE [LARGE SCALE GENOMIC DNA]</scope>
    <source>
        <strain evidence="1 2">CH28_1T</strain>
    </source>
</reference>
<dbReference type="Proteomes" id="UP000322524">
    <property type="component" value="Unassembled WGS sequence"/>
</dbReference>
<dbReference type="InterPro" id="IPR026838">
    <property type="entry name" value="YheC/D"/>
</dbReference>
<comment type="caution">
    <text evidence="1">The sequence shown here is derived from an EMBL/GenBank/DDBJ whole genome shotgun (WGS) entry which is preliminary data.</text>
</comment>
<dbReference type="STRING" id="79883.GCA_001636495_03728"/>